<dbReference type="EMBL" id="BK015567">
    <property type="protein sequence ID" value="DAE13634.1"/>
    <property type="molecule type" value="Genomic_DNA"/>
</dbReference>
<reference evidence="1" key="1">
    <citation type="journal article" date="2021" name="Proc. Natl. Acad. Sci. U.S.A.">
        <title>A Catalog of Tens of Thousands of Viruses from Human Metagenomes Reveals Hidden Associations with Chronic Diseases.</title>
        <authorList>
            <person name="Tisza M.J."/>
            <person name="Buck C.B."/>
        </authorList>
    </citation>
    <scope>NUCLEOTIDE SEQUENCE</scope>
    <source>
        <strain evidence="1">CtVif31</strain>
    </source>
</reference>
<name>A0A8S5Q3C0_9CAUD</name>
<protein>
    <submittedName>
        <fullName evidence="1">Uncharacterized protein</fullName>
    </submittedName>
</protein>
<organism evidence="1">
    <name type="scientific">Siphoviridae sp. ctVif31</name>
    <dbReference type="NCBI Taxonomy" id="2825532"/>
    <lineage>
        <taxon>Viruses</taxon>
        <taxon>Duplodnaviria</taxon>
        <taxon>Heunggongvirae</taxon>
        <taxon>Uroviricota</taxon>
        <taxon>Caudoviricetes</taxon>
    </lineage>
</organism>
<accession>A0A8S5Q3C0</accession>
<proteinExistence type="predicted"/>
<evidence type="ECO:0000313" key="1">
    <source>
        <dbReference type="EMBL" id="DAE13634.1"/>
    </source>
</evidence>
<sequence>MENMTDKQLQFIAWLITTATDKCETIEEVREMNNEIRKHSAGLLKETTKENE</sequence>